<gene>
    <name evidence="3" type="primary">cheD</name>
    <name evidence="4" type="ORF">NTE_02350</name>
</gene>
<dbReference type="GO" id="GO:0006935">
    <property type="term" value="P:chemotaxis"/>
    <property type="evidence" value="ECO:0007669"/>
    <property type="project" value="UniProtKB-UniRule"/>
</dbReference>
<evidence type="ECO:0000256" key="2">
    <source>
        <dbReference type="ARBA" id="ARBA00022801"/>
    </source>
</evidence>
<reference evidence="4 5" key="1">
    <citation type="journal article" date="2014" name="PLoS ONE">
        <title>Genome Sequence of Candidatus Nitrososphaera evergladensis from Group I.1b Enriched from Everglades Soil Reveals Novel Genomic Features of the Ammonia-Oxidizing Archaea.</title>
        <authorList>
            <person name="Zhalnina K.V."/>
            <person name="Dias R."/>
            <person name="Leonard M.T."/>
            <person name="Dorr de Quadros P."/>
            <person name="Camargo F.A."/>
            <person name="Drew J.C."/>
            <person name="Farmerie W.G."/>
            <person name="Daroub S.H."/>
            <person name="Triplett E.W."/>
        </authorList>
    </citation>
    <scope>NUCLEOTIDE SEQUENCE [LARGE SCALE GENOMIC DNA]</scope>
    <source>
        <strain evidence="4 5">SR1</strain>
    </source>
</reference>
<dbReference type="PANTHER" id="PTHR35147:SF1">
    <property type="entry name" value="CHEMORECEPTOR GLUTAMINE DEAMIDASE CHED-RELATED"/>
    <property type="match status" value="1"/>
</dbReference>
<dbReference type="HOGENOM" id="CLU_087854_2_0_2"/>
<dbReference type="InterPro" id="IPR038592">
    <property type="entry name" value="CheD-like_sf"/>
</dbReference>
<dbReference type="KEGG" id="nev:NTE_02350"/>
<dbReference type="InterPro" id="IPR011324">
    <property type="entry name" value="Cytotoxic_necrot_fac-like_cat"/>
</dbReference>
<dbReference type="OrthoDB" id="10499at2157"/>
<name>A0A075MUP7_9ARCH</name>
<comment type="similarity">
    <text evidence="3">Belongs to the CheD family.</text>
</comment>
<dbReference type="CDD" id="cd16352">
    <property type="entry name" value="CheD"/>
    <property type="match status" value="1"/>
</dbReference>
<evidence type="ECO:0000256" key="1">
    <source>
        <dbReference type="ARBA" id="ARBA00022500"/>
    </source>
</evidence>
<dbReference type="eggNOG" id="arCOG02380">
    <property type="taxonomic scope" value="Archaea"/>
</dbReference>
<dbReference type="RefSeq" id="WP_148700983.1">
    <property type="nucleotide sequence ID" value="NZ_CP007174.1"/>
</dbReference>
<dbReference type="EMBL" id="CP007174">
    <property type="protein sequence ID" value="AIF84402.1"/>
    <property type="molecule type" value="Genomic_DNA"/>
</dbReference>
<dbReference type="Gene3D" id="3.30.1330.200">
    <property type="match status" value="1"/>
</dbReference>
<dbReference type="AlphaFoldDB" id="A0A075MUP7"/>
<dbReference type="PANTHER" id="PTHR35147">
    <property type="entry name" value="CHEMORECEPTOR GLUTAMINE DEAMIDASE CHED-RELATED"/>
    <property type="match status" value="1"/>
</dbReference>
<comment type="catalytic activity">
    <reaction evidence="3">
        <text>L-glutaminyl-[protein] + H2O = L-glutamyl-[protein] + NH4(+)</text>
        <dbReference type="Rhea" id="RHEA:16441"/>
        <dbReference type="Rhea" id="RHEA-COMP:10207"/>
        <dbReference type="Rhea" id="RHEA-COMP:10208"/>
        <dbReference type="ChEBI" id="CHEBI:15377"/>
        <dbReference type="ChEBI" id="CHEBI:28938"/>
        <dbReference type="ChEBI" id="CHEBI:29973"/>
        <dbReference type="ChEBI" id="CHEBI:30011"/>
        <dbReference type="EC" id="3.5.1.44"/>
    </reaction>
</comment>
<accession>A0A075MUP7</accession>
<dbReference type="Pfam" id="PF03975">
    <property type="entry name" value="CheD"/>
    <property type="match status" value="1"/>
</dbReference>
<evidence type="ECO:0000313" key="4">
    <source>
        <dbReference type="EMBL" id="AIF84402.1"/>
    </source>
</evidence>
<evidence type="ECO:0000256" key="3">
    <source>
        <dbReference type="HAMAP-Rule" id="MF_01440"/>
    </source>
</evidence>
<keyword evidence="5" id="KW-1185">Reference proteome</keyword>
<comment type="function">
    <text evidence="3">Probably deamidates glutamine residues to glutamate on methyl-accepting chemotaxis receptors (MCPs), playing an important role in chemotaxis.</text>
</comment>
<keyword evidence="2 3" id="KW-0378">Hydrolase</keyword>
<keyword evidence="1 3" id="KW-0145">Chemotaxis</keyword>
<dbReference type="GO" id="GO:0050568">
    <property type="term" value="F:protein-glutamine glutaminase activity"/>
    <property type="evidence" value="ECO:0007669"/>
    <property type="project" value="UniProtKB-UniRule"/>
</dbReference>
<protein>
    <recommendedName>
        <fullName evidence="3">Probable chemoreceptor glutamine deamidase CheD</fullName>
        <ecNumber evidence="3">3.5.1.44</ecNumber>
    </recommendedName>
</protein>
<dbReference type="HAMAP" id="MF_01440">
    <property type="entry name" value="CheD"/>
    <property type="match status" value="1"/>
</dbReference>
<dbReference type="Proteomes" id="UP000028194">
    <property type="component" value="Chromosome"/>
</dbReference>
<dbReference type="STRING" id="1459636.NTE_02350"/>
<sequence length="169" mass="18204">MDAETSVGMGELYVADKKDTVLTTFVGSCIALCLYDPRSKVGGMAHIMLPENGSRNSYNDSPSSADESAKYADEALENTLRMMVEKGALPGRLVAKIAGGAKIFSHEGSSDDMFSIGSRNTESIKRLLTQKGIKIAGEDVGLNHGRWVRFNLNSGRVVVSMRNSGEKVL</sequence>
<dbReference type="InterPro" id="IPR005659">
    <property type="entry name" value="Chemorcpt_Glu_NH3ase_CheD"/>
</dbReference>
<evidence type="ECO:0000313" key="5">
    <source>
        <dbReference type="Proteomes" id="UP000028194"/>
    </source>
</evidence>
<dbReference type="SUPFAM" id="SSF64438">
    <property type="entry name" value="CNF1/YfiH-like putative cysteine hydrolases"/>
    <property type="match status" value="1"/>
</dbReference>
<proteinExistence type="inferred from homology"/>
<organism evidence="4 5">
    <name type="scientific">Candidatus Nitrososphaera evergladensis SR1</name>
    <dbReference type="NCBI Taxonomy" id="1459636"/>
    <lineage>
        <taxon>Archaea</taxon>
        <taxon>Nitrososphaerota</taxon>
        <taxon>Nitrososphaeria</taxon>
        <taxon>Nitrososphaerales</taxon>
        <taxon>Nitrososphaeraceae</taxon>
        <taxon>Nitrososphaera</taxon>
    </lineage>
</organism>
<dbReference type="GeneID" id="41598066"/>
<dbReference type="EC" id="3.5.1.44" evidence="3"/>